<feature type="chain" id="PRO_5020654602" evidence="2">
    <location>
        <begin position="25"/>
        <end position="209"/>
    </location>
</feature>
<dbReference type="EMBL" id="SSOD01000004">
    <property type="protein sequence ID" value="THF62664.1"/>
    <property type="molecule type" value="Genomic_DNA"/>
</dbReference>
<protein>
    <submittedName>
        <fullName evidence="3">Uncharacterized protein</fullName>
    </submittedName>
</protein>
<reference evidence="3 4" key="1">
    <citation type="submission" date="2019-04" db="EMBL/GenBank/DDBJ databases">
        <title>Azoarcus rhizosphaerae sp. nov. isolated from rhizosphere of Ficus religiosa.</title>
        <authorList>
            <person name="Lin S.-Y."/>
            <person name="Hameed A."/>
            <person name="Hsu Y.-H."/>
            <person name="Young C.-C."/>
        </authorList>
    </citation>
    <scope>NUCLEOTIDE SEQUENCE [LARGE SCALE GENOMIC DNA]</scope>
    <source>
        <strain evidence="3 4">CC-YHH848</strain>
    </source>
</reference>
<comment type="caution">
    <text evidence="3">The sequence shown here is derived from an EMBL/GenBank/DDBJ whole genome shotgun (WGS) entry which is preliminary data.</text>
</comment>
<dbReference type="RefSeq" id="WP_136384217.1">
    <property type="nucleotide sequence ID" value="NZ_SSOD01000004.1"/>
</dbReference>
<evidence type="ECO:0000313" key="3">
    <source>
        <dbReference type="EMBL" id="THF62664.1"/>
    </source>
</evidence>
<accession>A0A4S4AT92</accession>
<evidence type="ECO:0000313" key="4">
    <source>
        <dbReference type="Proteomes" id="UP000307956"/>
    </source>
</evidence>
<feature type="region of interest" description="Disordered" evidence="1">
    <location>
        <begin position="182"/>
        <end position="209"/>
    </location>
</feature>
<evidence type="ECO:0000256" key="2">
    <source>
        <dbReference type="SAM" id="SignalP"/>
    </source>
</evidence>
<name>A0A4S4AT92_9RHOO</name>
<keyword evidence="2" id="KW-0732">Signal</keyword>
<keyword evidence="4" id="KW-1185">Reference proteome</keyword>
<sequence>MTSELPGRRAAARPVAVLAAFALAGCSLSGQPAGRDEAPAVPSAAGSTPACPAAGARDPAPVDALLAYQAALRRHADLDGLRARALAAPGTHAFARLCQAMVLGRPGAEADLVRARALLDAVLAAGDEDALAVRPLALLLAENVGERQRLGRLIERLDARLVAGEQARAALQEKLDALTEIERSLPARPSPDSSLPPPVELAPPRRDAP</sequence>
<feature type="region of interest" description="Disordered" evidence="1">
    <location>
        <begin position="34"/>
        <end position="53"/>
    </location>
</feature>
<gene>
    <name evidence="3" type="ORF">E6O51_06815</name>
</gene>
<feature type="signal peptide" evidence="2">
    <location>
        <begin position="1"/>
        <end position="24"/>
    </location>
</feature>
<evidence type="ECO:0000256" key="1">
    <source>
        <dbReference type="SAM" id="MobiDB-lite"/>
    </source>
</evidence>
<proteinExistence type="predicted"/>
<organism evidence="3 4">
    <name type="scientific">Pseudothauera rhizosphaerae</name>
    <dbReference type="NCBI Taxonomy" id="2565932"/>
    <lineage>
        <taxon>Bacteria</taxon>
        <taxon>Pseudomonadati</taxon>
        <taxon>Pseudomonadota</taxon>
        <taxon>Betaproteobacteria</taxon>
        <taxon>Rhodocyclales</taxon>
        <taxon>Zoogloeaceae</taxon>
        <taxon>Pseudothauera</taxon>
    </lineage>
</organism>
<dbReference type="OrthoDB" id="8527708at2"/>
<dbReference type="Proteomes" id="UP000307956">
    <property type="component" value="Unassembled WGS sequence"/>
</dbReference>
<dbReference type="AlphaFoldDB" id="A0A4S4AT92"/>